<evidence type="ECO:0000313" key="2">
    <source>
        <dbReference type="Proteomes" id="UP000254879"/>
    </source>
</evidence>
<evidence type="ECO:0000313" key="1">
    <source>
        <dbReference type="EMBL" id="STY44250.1"/>
    </source>
</evidence>
<name>A0A378MD07_LISGR</name>
<reference evidence="1 2" key="1">
    <citation type="submission" date="2018-06" db="EMBL/GenBank/DDBJ databases">
        <authorList>
            <consortium name="Pathogen Informatics"/>
            <person name="Doyle S."/>
        </authorList>
    </citation>
    <scope>NUCLEOTIDE SEQUENCE [LARGE SCALE GENOMIC DNA]</scope>
    <source>
        <strain evidence="2">NCTC 10815</strain>
    </source>
</reference>
<sequence>MNPIVEFCVNNLAQGSQAVYEKLENDPNLDVDVIEYDCLTYCDLCATSLFALVDGEVVRGSNAEELAANIYRFLEENPI</sequence>
<dbReference type="AlphaFoldDB" id="A0A378MD07"/>
<organism evidence="1 2">
    <name type="scientific">Listeria grayi</name>
    <name type="common">Listeria murrayi</name>
    <dbReference type="NCBI Taxonomy" id="1641"/>
    <lineage>
        <taxon>Bacteria</taxon>
        <taxon>Bacillati</taxon>
        <taxon>Bacillota</taxon>
        <taxon>Bacilli</taxon>
        <taxon>Bacillales</taxon>
        <taxon>Listeriaceae</taxon>
        <taxon>Listeria</taxon>
    </lineage>
</organism>
<dbReference type="RefSeq" id="WP_003759167.1">
    <property type="nucleotide sequence ID" value="NZ_CABKNG010000003.1"/>
</dbReference>
<gene>
    <name evidence="1" type="ORF">NCTC10815_01589</name>
</gene>
<dbReference type="NCBIfam" id="NF010190">
    <property type="entry name" value="PRK13669.1"/>
    <property type="match status" value="1"/>
</dbReference>
<protein>
    <submittedName>
        <fullName evidence="1">Uncharacterized protein conserved in bacteria</fullName>
    </submittedName>
</protein>
<dbReference type="InterPro" id="IPR009910">
    <property type="entry name" value="DUF1450"/>
</dbReference>
<dbReference type="EMBL" id="UGPG01000001">
    <property type="protein sequence ID" value="STY44250.1"/>
    <property type="molecule type" value="Genomic_DNA"/>
</dbReference>
<accession>A0A378MD07</accession>
<dbReference type="Pfam" id="PF07293">
    <property type="entry name" value="DUF1450"/>
    <property type="match status" value="1"/>
</dbReference>
<dbReference type="Proteomes" id="UP000254879">
    <property type="component" value="Unassembled WGS sequence"/>
</dbReference>
<proteinExistence type="predicted"/>